<sequence length="235" mass="26622">MDGAEASHNNTSCRKHNYRAQRRAIEIGLSTKRKLGFIKGTIIRSTTDKNLAKLWDTCNNMVIWWIMGYVSESIARPIMFVGTASEIWKHLEKKFLNRLEEHFSHQRSQILMIDPLPIVETTCSLLQQEESQTLLFKSSDGIESTTLLSKGVAKDMCSICGFKWHPPEKCQEKVGYPLWHAKFKGSQQEVRRTCEGAGRLAGKDSSIATVFETEEEGNGLGVLARLVPEVRKDLH</sequence>
<dbReference type="PANTHER" id="PTHR37610">
    <property type="entry name" value="CCHC-TYPE DOMAIN-CONTAINING PROTEIN"/>
    <property type="match status" value="1"/>
</dbReference>
<dbReference type="EMBL" id="BKCJ010149718">
    <property type="protein sequence ID" value="GEY07151.1"/>
    <property type="molecule type" value="Genomic_DNA"/>
</dbReference>
<reference evidence="1" key="1">
    <citation type="journal article" date="2019" name="Sci. Rep.">
        <title>Draft genome of Tanacetum cinerariifolium, the natural source of mosquito coil.</title>
        <authorList>
            <person name="Yamashiro T."/>
            <person name="Shiraishi A."/>
            <person name="Satake H."/>
            <person name="Nakayama K."/>
        </authorList>
    </citation>
    <scope>NUCLEOTIDE SEQUENCE</scope>
</reference>
<protein>
    <submittedName>
        <fullName evidence="1">Uncharacterized protein</fullName>
    </submittedName>
</protein>
<dbReference type="AlphaFoldDB" id="A0A699HGT0"/>
<proteinExistence type="predicted"/>
<comment type="caution">
    <text evidence="1">The sequence shown here is derived from an EMBL/GenBank/DDBJ whole genome shotgun (WGS) entry which is preliminary data.</text>
</comment>
<dbReference type="PANTHER" id="PTHR37610:SF6">
    <property type="entry name" value="GAG-POLYPEPTIDE OF LTR COPIA-TYPE-RELATED"/>
    <property type="match status" value="1"/>
</dbReference>
<evidence type="ECO:0000313" key="1">
    <source>
        <dbReference type="EMBL" id="GEY07151.1"/>
    </source>
</evidence>
<organism evidence="1">
    <name type="scientific">Tanacetum cinerariifolium</name>
    <name type="common">Dalmatian daisy</name>
    <name type="synonym">Chrysanthemum cinerariifolium</name>
    <dbReference type="NCBI Taxonomy" id="118510"/>
    <lineage>
        <taxon>Eukaryota</taxon>
        <taxon>Viridiplantae</taxon>
        <taxon>Streptophyta</taxon>
        <taxon>Embryophyta</taxon>
        <taxon>Tracheophyta</taxon>
        <taxon>Spermatophyta</taxon>
        <taxon>Magnoliopsida</taxon>
        <taxon>eudicotyledons</taxon>
        <taxon>Gunneridae</taxon>
        <taxon>Pentapetalae</taxon>
        <taxon>asterids</taxon>
        <taxon>campanulids</taxon>
        <taxon>Asterales</taxon>
        <taxon>Asteraceae</taxon>
        <taxon>Asteroideae</taxon>
        <taxon>Anthemideae</taxon>
        <taxon>Anthemidinae</taxon>
        <taxon>Tanacetum</taxon>
    </lineage>
</organism>
<gene>
    <name evidence="1" type="ORF">Tci_379125</name>
</gene>
<name>A0A699HGT0_TANCI</name>
<accession>A0A699HGT0</accession>